<proteinExistence type="predicted"/>
<dbReference type="PANTHER" id="PTHR43460">
    <property type="entry name" value="METHYLTRANSFERASE"/>
    <property type="match status" value="1"/>
</dbReference>
<dbReference type="InterPro" id="IPR029063">
    <property type="entry name" value="SAM-dependent_MTases_sf"/>
</dbReference>
<dbReference type="GO" id="GO:0046872">
    <property type="term" value="F:metal ion binding"/>
    <property type="evidence" value="ECO:0007669"/>
    <property type="project" value="UniProtKB-KW"/>
</dbReference>
<keyword evidence="7" id="KW-1185">Reference proteome</keyword>
<evidence type="ECO:0000256" key="2">
    <source>
        <dbReference type="PIRSR" id="PIRSR018249-2"/>
    </source>
</evidence>
<evidence type="ECO:0000256" key="1">
    <source>
        <dbReference type="PIRSR" id="PIRSR018249-1"/>
    </source>
</evidence>
<reference evidence="6 7" key="1">
    <citation type="submission" date="2019-01" db="EMBL/GenBank/DDBJ databases">
        <title>Draft genome sequence of Dictyobacter sp. Uno17.</title>
        <authorList>
            <person name="Wang C.M."/>
            <person name="Zheng Y."/>
            <person name="Sakai Y."/>
            <person name="Abe K."/>
            <person name="Yokota A."/>
            <person name="Yabe S."/>
        </authorList>
    </citation>
    <scope>NUCLEOTIDE SEQUENCE [LARGE SCALE GENOMIC DNA]</scope>
    <source>
        <strain evidence="6 7">Uno17</strain>
    </source>
</reference>
<feature type="domain" description="23S rRNA (guanine(745)-N(1))-methyltransferase N-terminal" evidence="5">
    <location>
        <begin position="11"/>
        <end position="45"/>
    </location>
</feature>
<dbReference type="InterPro" id="IPR016718">
    <property type="entry name" value="rRNA_m1G-MeTrfase_A_prd"/>
</dbReference>
<dbReference type="Gene3D" id="3.40.50.150">
    <property type="entry name" value="Vaccinia Virus protein VP39"/>
    <property type="match status" value="1"/>
</dbReference>
<keyword evidence="6" id="KW-0808">Transferase</keyword>
<evidence type="ECO:0000313" key="7">
    <source>
        <dbReference type="Proteomes" id="UP000322530"/>
    </source>
</evidence>
<dbReference type="PANTHER" id="PTHR43460:SF1">
    <property type="entry name" value="METHYLTRANSFERASE TYPE 11 DOMAIN-CONTAINING PROTEIN"/>
    <property type="match status" value="1"/>
</dbReference>
<keyword evidence="3" id="KW-0812">Transmembrane</keyword>
<dbReference type="PIRSF" id="PIRSF018249">
    <property type="entry name" value="MyrA_prd"/>
    <property type="match status" value="1"/>
</dbReference>
<dbReference type="AlphaFoldDB" id="A0A5A5THA5"/>
<dbReference type="Pfam" id="PF21302">
    <property type="entry name" value="Zn_ribbon_RlmA"/>
    <property type="match status" value="1"/>
</dbReference>
<feature type="binding site" evidence="2">
    <location>
        <position position="69"/>
    </location>
    <ligand>
        <name>S-adenosyl-L-methionine</name>
        <dbReference type="ChEBI" id="CHEBI:59789"/>
    </ligand>
</feature>
<feature type="binding site" evidence="2">
    <location>
        <position position="193"/>
    </location>
    <ligand>
        <name>S-adenosyl-L-methionine</name>
        <dbReference type="ChEBI" id="CHEBI:59789"/>
    </ligand>
</feature>
<feature type="binding site" evidence="1">
    <location>
        <position position="12"/>
    </location>
    <ligand>
        <name>Zn(2+)</name>
        <dbReference type="ChEBI" id="CHEBI:29105"/>
    </ligand>
</feature>
<comment type="caution">
    <text evidence="6">The sequence shown here is derived from an EMBL/GenBank/DDBJ whole genome shotgun (WGS) entry which is preliminary data.</text>
</comment>
<sequence length="283" mass="32208">MYSTLVGELLCCPICQLPLEEQSGTLRCERSHSFDLAREGYVNVLRKKVLGDTKEMLQARRAFFDKGYYQPVSDALNALLIAHLPQRRTTPIHLLDAGCGEGYYSGRLYEQLYATGEQVINLGIDISKDAVRMAAKRYPASFFLAADLKEALPVRDSILDCMLNIFAPRNIPEYARVLIPDGLFLVVIPGPNHIQQLREELHLLQIEENKQQHVIEQCGTHFDLIDTHPLTYDLALQHSEIVQIVTMTPNFWHLTDEQRALMAAMTALTITVDVIYLLFRRKP</sequence>
<keyword evidence="1" id="KW-0862">Zinc</keyword>
<dbReference type="SUPFAM" id="SSF53335">
    <property type="entry name" value="S-adenosyl-L-methionine-dependent methyltransferases"/>
    <property type="match status" value="1"/>
</dbReference>
<feature type="binding site" evidence="1">
    <location>
        <position position="28"/>
    </location>
    <ligand>
        <name>Zn(2+)</name>
        <dbReference type="ChEBI" id="CHEBI:29105"/>
    </ligand>
</feature>
<dbReference type="CDD" id="cd02440">
    <property type="entry name" value="AdoMet_MTases"/>
    <property type="match status" value="1"/>
</dbReference>
<dbReference type="GO" id="GO:0008168">
    <property type="term" value="F:methyltransferase activity"/>
    <property type="evidence" value="ECO:0007669"/>
    <property type="project" value="UniProtKB-KW"/>
</dbReference>
<dbReference type="InterPro" id="IPR052939">
    <property type="entry name" value="23S_rRNA_MeTrnsfrase_RlmA"/>
</dbReference>
<feature type="binding site" evidence="2">
    <location>
        <begin position="101"/>
        <end position="102"/>
    </location>
    <ligand>
        <name>S-adenosyl-L-methionine</name>
        <dbReference type="ChEBI" id="CHEBI:59789"/>
    </ligand>
</feature>
<keyword evidence="3" id="KW-0472">Membrane</keyword>
<accession>A0A5A5THA5</accession>
<dbReference type="GO" id="GO:0032259">
    <property type="term" value="P:methylation"/>
    <property type="evidence" value="ECO:0007669"/>
    <property type="project" value="UniProtKB-KW"/>
</dbReference>
<feature type="domain" description="Methyltransferase" evidence="4">
    <location>
        <begin position="93"/>
        <end position="199"/>
    </location>
</feature>
<dbReference type="Proteomes" id="UP000322530">
    <property type="component" value="Unassembled WGS sequence"/>
</dbReference>
<evidence type="ECO:0000259" key="4">
    <source>
        <dbReference type="Pfam" id="PF13847"/>
    </source>
</evidence>
<name>A0A5A5THA5_9CHLR</name>
<keyword evidence="6" id="KW-0489">Methyltransferase</keyword>
<feature type="binding site" evidence="1">
    <location>
        <position position="32"/>
    </location>
    <ligand>
        <name>Zn(2+)</name>
        <dbReference type="ChEBI" id="CHEBI:29105"/>
    </ligand>
</feature>
<dbReference type="InterPro" id="IPR025714">
    <property type="entry name" value="Methyltranfer_dom"/>
</dbReference>
<evidence type="ECO:0000256" key="3">
    <source>
        <dbReference type="SAM" id="Phobius"/>
    </source>
</evidence>
<feature type="binding site" evidence="1">
    <location>
        <position position="15"/>
    </location>
    <ligand>
        <name>Zn(2+)</name>
        <dbReference type="ChEBI" id="CHEBI:29105"/>
    </ligand>
</feature>
<keyword evidence="3" id="KW-1133">Transmembrane helix</keyword>
<organism evidence="6 7">
    <name type="scientific">Dictyobacter arantiisoli</name>
    <dbReference type="NCBI Taxonomy" id="2014874"/>
    <lineage>
        <taxon>Bacteria</taxon>
        <taxon>Bacillati</taxon>
        <taxon>Chloroflexota</taxon>
        <taxon>Ktedonobacteria</taxon>
        <taxon>Ktedonobacterales</taxon>
        <taxon>Dictyobacteraceae</taxon>
        <taxon>Dictyobacter</taxon>
    </lineage>
</organism>
<dbReference type="RefSeq" id="WP_149403618.1">
    <property type="nucleotide sequence ID" value="NZ_BIXY01000081.1"/>
</dbReference>
<keyword evidence="1" id="KW-0479">Metal-binding</keyword>
<dbReference type="Pfam" id="PF13847">
    <property type="entry name" value="Methyltransf_31"/>
    <property type="match status" value="1"/>
</dbReference>
<gene>
    <name evidence="6" type="primary">rrmA</name>
    <name evidence="6" type="ORF">KDI_43110</name>
</gene>
<protein>
    <submittedName>
        <fullName evidence="6">23S rRNA (Guanine(745)-N(1))-methyltransferase</fullName>
    </submittedName>
</protein>
<feature type="transmembrane region" description="Helical" evidence="3">
    <location>
        <begin position="260"/>
        <end position="279"/>
    </location>
</feature>
<dbReference type="OrthoDB" id="5522265at2"/>
<dbReference type="InterPro" id="IPR048647">
    <property type="entry name" value="RlmA_N"/>
</dbReference>
<evidence type="ECO:0000313" key="6">
    <source>
        <dbReference type="EMBL" id="GCF10747.1"/>
    </source>
</evidence>
<evidence type="ECO:0000259" key="5">
    <source>
        <dbReference type="Pfam" id="PF21302"/>
    </source>
</evidence>
<keyword evidence="2" id="KW-0949">S-adenosyl-L-methionine</keyword>
<dbReference type="EMBL" id="BIXY01000081">
    <property type="protein sequence ID" value="GCF10747.1"/>
    <property type="molecule type" value="Genomic_DNA"/>
</dbReference>